<proteinExistence type="predicted"/>
<keyword evidence="1" id="KW-0175">Coiled coil</keyword>
<evidence type="ECO:0000256" key="2">
    <source>
        <dbReference type="SAM" id="MobiDB-lite"/>
    </source>
</evidence>
<protein>
    <submittedName>
        <fullName evidence="3">Uncharacterized protein</fullName>
    </submittedName>
</protein>
<comment type="caution">
    <text evidence="3">The sequence shown here is derived from an EMBL/GenBank/DDBJ whole genome shotgun (WGS) entry which is preliminary data.</text>
</comment>
<evidence type="ECO:0000313" key="4">
    <source>
        <dbReference type="Proteomes" id="UP001595783"/>
    </source>
</evidence>
<feature type="region of interest" description="Disordered" evidence="2">
    <location>
        <begin position="1"/>
        <end position="27"/>
    </location>
</feature>
<sequence length="547" mass="61409">MAEDTKPLEELEPLPSPPPLGAMPQALAPLEHTPPTLESIEEEFSALLEGALNKQDNWKQQIYLCLQAISRVLMAFNAFKGLYDRSYALLQDLDSQARAQVDTLQMQAEHLNTLIRDYYKHFEALKAGLHKHNAVLGERFKAGLEQVDLVQKLIQSAKLEADRVLIFKDSIVLLLEKLESLAPLQERLVELQSQSKAHVKVLEELLAQSLTQIQDQSQSAITRLDALVEAARVSVNAQVGEFDTHVQEAQAHLEEEFSARFERVDGHIQGFKEEFTHKIDALEEYLVRASKIYTQMEQLQASTLTSLDEGLIKYNTNAQECLHVYNTNDTQKLQEYNDNAYQKLQDYNASVDAQIEHARLQVAQFNSANLAKLEEFKAQMENINAQKLEELNANTLQKIEDYNANHLVKLGLYDTHASQGVQQAQEALKAFKQEMLDQVLAGSKEVYVQFGLLQGYLEQLQAKQTKLGGNFQAVKLESSQEWEVPQDGMYYYVFLQAGAESTSFGDALSVSGDSRCVSGWVQPKGSKVNVKVGDGGCCVISWATRIA</sequence>
<evidence type="ECO:0000256" key="1">
    <source>
        <dbReference type="SAM" id="Coils"/>
    </source>
</evidence>
<evidence type="ECO:0000313" key="3">
    <source>
        <dbReference type="EMBL" id="MFC3847886.1"/>
    </source>
</evidence>
<dbReference type="Proteomes" id="UP001595783">
    <property type="component" value="Unassembled WGS sequence"/>
</dbReference>
<dbReference type="RefSeq" id="WP_104752996.1">
    <property type="nucleotide sequence ID" value="NZ_FZMF01000070.1"/>
</dbReference>
<accession>A0ABV7ZID8</accession>
<keyword evidence="4" id="KW-1185">Reference proteome</keyword>
<feature type="coiled-coil region" evidence="1">
    <location>
        <begin position="370"/>
        <end position="405"/>
    </location>
</feature>
<organism evidence="3 4">
    <name type="scientific">Helicobacter baculiformis</name>
    <dbReference type="NCBI Taxonomy" id="427351"/>
    <lineage>
        <taxon>Bacteria</taxon>
        <taxon>Pseudomonadati</taxon>
        <taxon>Campylobacterota</taxon>
        <taxon>Epsilonproteobacteria</taxon>
        <taxon>Campylobacterales</taxon>
        <taxon>Helicobacteraceae</taxon>
        <taxon>Helicobacter</taxon>
    </lineage>
</organism>
<dbReference type="EMBL" id="JBHRZO010000033">
    <property type="protein sequence ID" value="MFC3847886.1"/>
    <property type="molecule type" value="Genomic_DNA"/>
</dbReference>
<name>A0ABV7ZID8_9HELI</name>
<gene>
    <name evidence="3" type="ORF">ACFOPX_04990</name>
</gene>
<reference evidence="4" key="1">
    <citation type="journal article" date="2019" name="Int. J. Syst. Evol. Microbiol.">
        <title>The Global Catalogue of Microorganisms (GCM) 10K type strain sequencing project: providing services to taxonomists for standard genome sequencing and annotation.</title>
        <authorList>
            <consortium name="The Broad Institute Genomics Platform"/>
            <consortium name="The Broad Institute Genome Sequencing Center for Infectious Disease"/>
            <person name="Wu L."/>
            <person name="Ma J."/>
        </authorList>
    </citation>
    <scope>NUCLEOTIDE SEQUENCE [LARGE SCALE GENOMIC DNA]</scope>
    <source>
        <strain evidence="4">CCUG 53816</strain>
    </source>
</reference>